<dbReference type="AlphaFoldDB" id="A0A7Y9IDY3"/>
<organism evidence="1 2">
    <name type="scientific">Microlunatus parietis</name>
    <dbReference type="NCBI Taxonomy" id="682979"/>
    <lineage>
        <taxon>Bacteria</taxon>
        <taxon>Bacillati</taxon>
        <taxon>Actinomycetota</taxon>
        <taxon>Actinomycetes</taxon>
        <taxon>Propionibacteriales</taxon>
        <taxon>Propionibacteriaceae</taxon>
        <taxon>Microlunatus</taxon>
    </lineage>
</organism>
<sequence>MDLDTVLPRFADSLHPQGKLAIVSQVESDTPWSDELGRLIVRYSSNHDDHRYGLFPRIVDEGYYRPDRFLRTAPVPTTQTVPDYLESLPSRSGLARHRMADPDGFDAEVSSLLSRHAVDGLLRFRVIGQLGWGRPVARHVR</sequence>
<gene>
    <name evidence="1" type="ORF">BKA15_006082</name>
</gene>
<dbReference type="Proteomes" id="UP000569914">
    <property type="component" value="Unassembled WGS sequence"/>
</dbReference>
<dbReference type="EMBL" id="JACCBU010000001">
    <property type="protein sequence ID" value="NYE74753.1"/>
    <property type="molecule type" value="Genomic_DNA"/>
</dbReference>
<dbReference type="RefSeq" id="WP_179757283.1">
    <property type="nucleotide sequence ID" value="NZ_JACCBU010000001.1"/>
</dbReference>
<protein>
    <submittedName>
        <fullName evidence="1">Uncharacterized protein</fullName>
    </submittedName>
</protein>
<keyword evidence="2" id="KW-1185">Reference proteome</keyword>
<name>A0A7Y9IDY3_9ACTN</name>
<evidence type="ECO:0000313" key="2">
    <source>
        <dbReference type="Proteomes" id="UP000569914"/>
    </source>
</evidence>
<reference evidence="1 2" key="1">
    <citation type="submission" date="2020-07" db="EMBL/GenBank/DDBJ databases">
        <title>Sequencing the genomes of 1000 actinobacteria strains.</title>
        <authorList>
            <person name="Klenk H.-P."/>
        </authorList>
    </citation>
    <scope>NUCLEOTIDE SEQUENCE [LARGE SCALE GENOMIC DNA]</scope>
    <source>
        <strain evidence="1 2">DSM 22083</strain>
    </source>
</reference>
<evidence type="ECO:0000313" key="1">
    <source>
        <dbReference type="EMBL" id="NYE74753.1"/>
    </source>
</evidence>
<comment type="caution">
    <text evidence="1">The sequence shown here is derived from an EMBL/GenBank/DDBJ whole genome shotgun (WGS) entry which is preliminary data.</text>
</comment>
<proteinExistence type="predicted"/>
<accession>A0A7Y9IDY3</accession>